<evidence type="ECO:0000256" key="4">
    <source>
        <dbReference type="ARBA" id="ARBA00022605"/>
    </source>
</evidence>
<geneLocation type="plastid" evidence="11"/>
<dbReference type="GO" id="GO:0004834">
    <property type="term" value="F:tryptophan synthase activity"/>
    <property type="evidence" value="ECO:0007669"/>
    <property type="project" value="UniProtKB-UniRule"/>
</dbReference>
<feature type="active site" description="Proton acceptor" evidence="9">
    <location>
        <position position="49"/>
    </location>
</feature>
<dbReference type="Pfam" id="PF00290">
    <property type="entry name" value="Trp_syntA"/>
    <property type="match status" value="1"/>
</dbReference>
<dbReference type="NCBIfam" id="TIGR00262">
    <property type="entry name" value="trpA"/>
    <property type="match status" value="1"/>
</dbReference>
<dbReference type="InterPro" id="IPR018204">
    <property type="entry name" value="Trp_synthase_alpha_AS"/>
</dbReference>
<dbReference type="Gene3D" id="3.20.20.70">
    <property type="entry name" value="Aldolase class I"/>
    <property type="match status" value="1"/>
</dbReference>
<dbReference type="GeneID" id="20005639"/>
<comment type="pathway">
    <text evidence="2 9">Amino-acid biosynthesis; L-tryptophan biosynthesis; L-tryptophan from chorismate: step 5/5.</text>
</comment>
<dbReference type="CDD" id="cd04724">
    <property type="entry name" value="Tryptophan_synthase_alpha"/>
    <property type="match status" value="1"/>
</dbReference>
<evidence type="ECO:0000256" key="8">
    <source>
        <dbReference type="ARBA" id="ARBA00049047"/>
    </source>
</evidence>
<dbReference type="UniPathway" id="UPA00035">
    <property type="reaction ID" value="UER00044"/>
</dbReference>
<evidence type="ECO:0000313" key="11">
    <source>
        <dbReference type="EMBL" id="AIG92583.1"/>
    </source>
</evidence>
<evidence type="ECO:0000256" key="5">
    <source>
        <dbReference type="ARBA" id="ARBA00022822"/>
    </source>
</evidence>
<keyword evidence="4 9" id="KW-0028">Amino-acid biosynthesis</keyword>
<dbReference type="GO" id="GO:0005829">
    <property type="term" value="C:cytosol"/>
    <property type="evidence" value="ECO:0007669"/>
    <property type="project" value="TreeGrafter"/>
</dbReference>
<evidence type="ECO:0000256" key="10">
    <source>
        <dbReference type="RuleBase" id="RU003662"/>
    </source>
</evidence>
<dbReference type="InterPro" id="IPR011060">
    <property type="entry name" value="RibuloseP-bd_barrel"/>
</dbReference>
<name>A0A075W2I7_GALSU</name>
<evidence type="ECO:0000256" key="3">
    <source>
        <dbReference type="ARBA" id="ARBA00011270"/>
    </source>
</evidence>
<evidence type="ECO:0000256" key="1">
    <source>
        <dbReference type="ARBA" id="ARBA00003365"/>
    </source>
</evidence>
<keyword evidence="11" id="KW-0934">Plastid</keyword>
<reference evidence="11" key="1">
    <citation type="journal article" date="2015" name="Genome Biol. Evol.">
        <title>Extreme features of the Galdieria sulphuraria organellar genomes: a consequence of polyextremophily?</title>
        <authorList>
            <person name="Jain K."/>
            <person name="Krause K."/>
            <person name="Grewe F."/>
            <person name="Nelson G.F."/>
            <person name="Weber A.P."/>
            <person name="Christensen A.C."/>
            <person name="Mower J.P."/>
        </authorList>
    </citation>
    <scope>NUCLEOTIDE SEQUENCE</scope>
    <source>
        <strain evidence="11">074W</strain>
    </source>
</reference>
<keyword evidence="5 9" id="KW-0822">Tryptophan biosynthesis</keyword>
<comment type="function">
    <text evidence="1 9">The alpha subunit is responsible for the aldol cleavage of indoleglycerol phosphate to indole and glyceraldehyde 3-phosphate.</text>
</comment>
<feature type="active site" description="Proton acceptor" evidence="9">
    <location>
        <position position="60"/>
    </location>
</feature>
<comment type="subunit">
    <text evidence="3 9">Tetramer of two alpha and two beta chains.</text>
</comment>
<keyword evidence="7 9" id="KW-0456">Lyase</keyword>
<evidence type="ECO:0000256" key="6">
    <source>
        <dbReference type="ARBA" id="ARBA00023141"/>
    </source>
</evidence>
<comment type="catalytic activity">
    <reaction evidence="8 9">
        <text>(1S,2R)-1-C-(indol-3-yl)glycerol 3-phosphate + L-serine = D-glyceraldehyde 3-phosphate + L-tryptophan + H2O</text>
        <dbReference type="Rhea" id="RHEA:10532"/>
        <dbReference type="ChEBI" id="CHEBI:15377"/>
        <dbReference type="ChEBI" id="CHEBI:33384"/>
        <dbReference type="ChEBI" id="CHEBI:57912"/>
        <dbReference type="ChEBI" id="CHEBI:58866"/>
        <dbReference type="ChEBI" id="CHEBI:59776"/>
        <dbReference type="EC" id="4.2.1.20"/>
    </reaction>
</comment>
<evidence type="ECO:0000256" key="7">
    <source>
        <dbReference type="ARBA" id="ARBA00023239"/>
    </source>
</evidence>
<dbReference type="EC" id="4.2.1.20" evidence="9"/>
<keyword evidence="6 9" id="KW-0057">Aromatic amino acid biosynthesis</keyword>
<dbReference type="SUPFAM" id="SSF51366">
    <property type="entry name" value="Ribulose-phoshate binding barrel"/>
    <property type="match status" value="1"/>
</dbReference>
<dbReference type="InterPro" id="IPR002028">
    <property type="entry name" value="Trp_synthase_suA"/>
</dbReference>
<evidence type="ECO:0000256" key="9">
    <source>
        <dbReference type="HAMAP-Rule" id="MF_00131"/>
    </source>
</evidence>
<dbReference type="RefSeq" id="YP_009051141.1">
    <property type="nucleotide sequence ID" value="NC_024665.1"/>
</dbReference>
<protein>
    <recommendedName>
        <fullName evidence="9">Tryptophan synthase alpha chain</fullName>
        <ecNumber evidence="9">4.2.1.20</ecNumber>
    </recommendedName>
</protein>
<gene>
    <name evidence="9 11" type="primary">trpA</name>
</gene>
<dbReference type="InterPro" id="IPR013785">
    <property type="entry name" value="Aldolase_TIM"/>
</dbReference>
<dbReference type="PROSITE" id="PS00167">
    <property type="entry name" value="TRP_SYNTHASE_ALPHA"/>
    <property type="match status" value="1"/>
</dbReference>
<dbReference type="HAMAP" id="MF_00131">
    <property type="entry name" value="Trp_synth_alpha"/>
    <property type="match status" value="1"/>
</dbReference>
<sequence>MSLIDKIFQETKSNNKIALMPFIMAGDPNIETTVKALNILDKSGSHMIELGIPYSDPLADGPIMQASAQRALNRGFRINHVFSILENIKLSIPIIIFCYFNLILHYGINNFIYKLYQLNVKGIIIPDLPIEEADEILMICQQYKINLNMLVSPVSTESRISSIVKKANGFIYLVSSTGVTGIRDNFSDVIKDKIETIRKYSTKPIVIGFGVSKPSHIKQIKAWGADGIIIGSACIQEISKSTQSDELNDFKNFLNKMIESI</sequence>
<dbReference type="EMBL" id="KJ700459">
    <property type="protein sequence ID" value="AIG92583.1"/>
    <property type="molecule type" value="Genomic_DNA"/>
</dbReference>
<dbReference type="FunFam" id="3.20.20.70:FF:000037">
    <property type="entry name" value="Tryptophan synthase alpha chain"/>
    <property type="match status" value="1"/>
</dbReference>
<dbReference type="PANTHER" id="PTHR43406">
    <property type="entry name" value="TRYPTOPHAN SYNTHASE, ALPHA CHAIN"/>
    <property type="match status" value="1"/>
</dbReference>
<dbReference type="KEGG" id="gsl:JL72_p069"/>
<comment type="similarity">
    <text evidence="9 10">Belongs to the TrpA family.</text>
</comment>
<accession>A0A075W2I7</accession>
<dbReference type="PANTHER" id="PTHR43406:SF1">
    <property type="entry name" value="TRYPTOPHAN SYNTHASE ALPHA CHAIN, CHLOROPLASTIC"/>
    <property type="match status" value="1"/>
</dbReference>
<dbReference type="AlphaFoldDB" id="A0A075W2I7"/>
<organism evidence="11">
    <name type="scientific">Galdieria sulphuraria</name>
    <name type="common">Red alga</name>
    <dbReference type="NCBI Taxonomy" id="130081"/>
    <lineage>
        <taxon>Eukaryota</taxon>
        <taxon>Rhodophyta</taxon>
        <taxon>Bangiophyceae</taxon>
        <taxon>Galdieriales</taxon>
        <taxon>Galdieriaceae</taxon>
        <taxon>Galdieria</taxon>
    </lineage>
</organism>
<proteinExistence type="inferred from homology"/>
<evidence type="ECO:0000256" key="2">
    <source>
        <dbReference type="ARBA" id="ARBA00004733"/>
    </source>
</evidence>